<evidence type="ECO:0000256" key="2">
    <source>
        <dbReference type="SAM" id="MobiDB-lite"/>
    </source>
</evidence>
<name>J4UHK1_TRIAS</name>
<protein>
    <recommendedName>
        <fullName evidence="4">ACB domain-containing protein</fullName>
    </recommendedName>
</protein>
<feature type="transmembrane region" description="Helical" evidence="3">
    <location>
        <begin position="396"/>
        <end position="422"/>
    </location>
</feature>
<dbReference type="PANTHER" id="PTHR23310">
    <property type="entry name" value="ACYL-COA-BINDING PROTEIN, ACBP"/>
    <property type="match status" value="1"/>
</dbReference>
<proteinExistence type="predicted"/>
<dbReference type="EMBL" id="ALBS01000075">
    <property type="protein sequence ID" value="EJT51045.1"/>
    <property type="molecule type" value="Genomic_DNA"/>
</dbReference>
<dbReference type="PROSITE" id="PS00880">
    <property type="entry name" value="ACB_1"/>
    <property type="match status" value="1"/>
</dbReference>
<dbReference type="Gene3D" id="1.20.80.10">
    <property type="match status" value="1"/>
</dbReference>
<keyword evidence="3" id="KW-0472">Membrane</keyword>
<feature type="compositionally biased region" description="Polar residues" evidence="2">
    <location>
        <begin position="192"/>
        <end position="206"/>
    </location>
</feature>
<dbReference type="SUPFAM" id="SSF47027">
    <property type="entry name" value="Acyl-CoA binding protein"/>
    <property type="match status" value="1"/>
</dbReference>
<organism evidence="5 6">
    <name type="scientific">Trichosporon asahii var. asahii (strain ATCC 90039 / CBS 2479 / JCM 2466 / KCTC 7840 / NBRC 103889/ NCYC 2677 / UAMH 7654)</name>
    <name type="common">Yeast</name>
    <dbReference type="NCBI Taxonomy" id="1186058"/>
    <lineage>
        <taxon>Eukaryota</taxon>
        <taxon>Fungi</taxon>
        <taxon>Dikarya</taxon>
        <taxon>Basidiomycota</taxon>
        <taxon>Agaricomycotina</taxon>
        <taxon>Tremellomycetes</taxon>
        <taxon>Trichosporonales</taxon>
        <taxon>Trichosporonaceae</taxon>
        <taxon>Trichosporon</taxon>
    </lineage>
</organism>
<dbReference type="VEuPathDB" id="FungiDB:A1Q1_07735"/>
<feature type="compositionally biased region" description="Low complexity" evidence="2">
    <location>
        <begin position="108"/>
        <end position="122"/>
    </location>
</feature>
<evidence type="ECO:0000259" key="4">
    <source>
        <dbReference type="PROSITE" id="PS51228"/>
    </source>
</evidence>
<feature type="compositionally biased region" description="Polar residues" evidence="2">
    <location>
        <begin position="169"/>
        <end position="181"/>
    </location>
</feature>
<dbReference type="PROSITE" id="PS51228">
    <property type="entry name" value="ACB_2"/>
    <property type="match status" value="1"/>
</dbReference>
<comment type="caution">
    <text evidence="5">The sequence shown here is derived from an EMBL/GenBank/DDBJ whole genome shotgun (WGS) entry which is preliminary data.</text>
</comment>
<evidence type="ECO:0000313" key="6">
    <source>
        <dbReference type="Proteomes" id="UP000002748"/>
    </source>
</evidence>
<accession>J4UHK1</accession>
<dbReference type="InterPro" id="IPR014352">
    <property type="entry name" value="FERM/acyl-CoA-bd_prot_sf"/>
</dbReference>
<dbReference type="GO" id="GO:0006631">
    <property type="term" value="P:fatty acid metabolic process"/>
    <property type="evidence" value="ECO:0007669"/>
    <property type="project" value="TreeGrafter"/>
</dbReference>
<reference evidence="5 6" key="1">
    <citation type="journal article" date="2012" name="Eukaryot. Cell">
        <title>Draft genome sequence of CBS 2479, the standard type strain of Trichosporon asahii.</title>
        <authorList>
            <person name="Yang R.Y."/>
            <person name="Li H.T."/>
            <person name="Zhu H."/>
            <person name="Zhou G.P."/>
            <person name="Wang M."/>
            <person name="Wang L."/>
        </authorList>
    </citation>
    <scope>NUCLEOTIDE SEQUENCE [LARGE SCALE GENOMIC DNA]</scope>
    <source>
        <strain evidence="6">ATCC 90039 / CBS 2479 / JCM 2466 / KCTC 7840 / NCYC 2677 / UAMH 7654</strain>
    </source>
</reference>
<evidence type="ECO:0000313" key="5">
    <source>
        <dbReference type="EMBL" id="EJT51045.1"/>
    </source>
</evidence>
<dbReference type="AlphaFoldDB" id="J4UHK1"/>
<dbReference type="PRINTS" id="PR00689">
    <property type="entry name" value="ACOABINDINGP"/>
</dbReference>
<dbReference type="GO" id="GO:0000062">
    <property type="term" value="F:fatty-acyl-CoA binding"/>
    <property type="evidence" value="ECO:0007669"/>
    <property type="project" value="InterPro"/>
</dbReference>
<dbReference type="InterPro" id="IPR000582">
    <property type="entry name" value="Acyl-CoA-binding_protein"/>
</dbReference>
<dbReference type="Proteomes" id="UP000002748">
    <property type="component" value="Unassembled WGS sequence"/>
</dbReference>
<dbReference type="OrthoDB" id="346910at2759"/>
<keyword evidence="3" id="KW-0812">Transmembrane</keyword>
<dbReference type="InterPro" id="IPR022408">
    <property type="entry name" value="Acyl-CoA-binding_prot_CS"/>
</dbReference>
<feature type="region of interest" description="Disordered" evidence="2">
    <location>
        <begin position="100"/>
        <end position="260"/>
    </location>
</feature>
<dbReference type="GeneID" id="25991247"/>
<dbReference type="RefSeq" id="XP_014182222.1">
    <property type="nucleotide sequence ID" value="XM_014326747.1"/>
</dbReference>
<sequence length="450" mass="49487">MAPSPPLDAPRSKSGPVQTSYEEKLQLYSLYKQATDGDIAVPRPGMLDMLGRAKWDSWNKQKGVDQKDAKRLYVSTLQKVLERFKDRAPEARRYIIELESMAPERPLSRASSTSSFHSSRASLPPGQDEDDLPGMDGTDEGPSQQRYPPPDPSLPAPDVAPNIIPPSALNPSHRSLVNSPYSAPASEGFAAPSQQFLPSRPQSILSGITPANPRRPGAPGPGGVGGGLEFVPEQSPTNPPNMQGPHPSQPPPPSAQFISRDFGTPDFGFGRGSVPPMIPEYRSGSAAEFRSPYVSQSPFPRPASASTFSHAPLNLPATLQQIQTSLQALHERMSALERSQAVVLRRQDRRKSWFWTNADDELEEAEFQSERDRWRSAPSTTVRTRNSRRRGLTMRVVWALITAVRRAALATGGIVLVAAIVISLMRGSMRRNLALQWKRTRARLVHMLTD</sequence>
<feature type="compositionally biased region" description="Acidic residues" evidence="2">
    <location>
        <begin position="127"/>
        <end position="139"/>
    </location>
</feature>
<keyword evidence="1" id="KW-0446">Lipid-binding</keyword>
<dbReference type="Pfam" id="PF00887">
    <property type="entry name" value="ACBP"/>
    <property type="match status" value="1"/>
</dbReference>
<evidence type="ECO:0000256" key="1">
    <source>
        <dbReference type="ARBA" id="ARBA00023121"/>
    </source>
</evidence>
<dbReference type="HOGENOM" id="CLU_597184_0_0_1"/>
<dbReference type="PANTHER" id="PTHR23310:SF133">
    <property type="entry name" value="COA BINDING PROTEIN, PUTATIVE (AFU_ORTHOLOGUE AFUA_1G12300)-RELATED"/>
    <property type="match status" value="1"/>
</dbReference>
<keyword evidence="3" id="KW-1133">Transmembrane helix</keyword>
<dbReference type="KEGG" id="tasa:A1Q1_07735"/>
<feature type="domain" description="ACB" evidence="4">
    <location>
        <begin position="1"/>
        <end position="86"/>
    </location>
</feature>
<dbReference type="InterPro" id="IPR035984">
    <property type="entry name" value="Acyl-CoA-binding_sf"/>
</dbReference>
<evidence type="ECO:0000256" key="3">
    <source>
        <dbReference type="SAM" id="Phobius"/>
    </source>
</evidence>
<gene>
    <name evidence="5" type="ORF">A1Q1_07735</name>
</gene>